<evidence type="ECO:0000313" key="3">
    <source>
        <dbReference type="Proteomes" id="UP000324974"/>
    </source>
</evidence>
<name>A0A5C1AQT4_9BACT</name>
<dbReference type="Proteomes" id="UP000324974">
    <property type="component" value="Chromosome"/>
</dbReference>
<dbReference type="RefSeq" id="WP_149114716.1">
    <property type="nucleotide sequence ID" value="NZ_CP042425.1"/>
</dbReference>
<protein>
    <submittedName>
        <fullName evidence="2">Uncharacterized protein</fullName>
    </submittedName>
</protein>
<organism evidence="2 3">
    <name type="scientific">Limnoglobus roseus</name>
    <dbReference type="NCBI Taxonomy" id="2598579"/>
    <lineage>
        <taxon>Bacteria</taxon>
        <taxon>Pseudomonadati</taxon>
        <taxon>Planctomycetota</taxon>
        <taxon>Planctomycetia</taxon>
        <taxon>Gemmatales</taxon>
        <taxon>Gemmataceae</taxon>
        <taxon>Limnoglobus</taxon>
    </lineage>
</organism>
<evidence type="ECO:0000313" key="2">
    <source>
        <dbReference type="EMBL" id="QEL20413.1"/>
    </source>
</evidence>
<gene>
    <name evidence="2" type="ORF">PX52LOC_07507</name>
</gene>
<feature type="region of interest" description="Disordered" evidence="1">
    <location>
        <begin position="150"/>
        <end position="188"/>
    </location>
</feature>
<reference evidence="3" key="1">
    <citation type="submission" date="2019-08" db="EMBL/GenBank/DDBJ databases">
        <title>Limnoglobus roseus gen. nov., sp. nov., a novel freshwater planctomycete with a giant genome from the family Gemmataceae.</title>
        <authorList>
            <person name="Kulichevskaya I.S."/>
            <person name="Naumoff D.G."/>
            <person name="Miroshnikov K."/>
            <person name="Ivanova A."/>
            <person name="Philippov D.A."/>
            <person name="Hakobyan A."/>
            <person name="Rijpstra I.C."/>
            <person name="Sinninghe Damste J.S."/>
            <person name="Liesack W."/>
            <person name="Dedysh S.N."/>
        </authorList>
    </citation>
    <scope>NUCLEOTIDE SEQUENCE [LARGE SCALE GENOMIC DNA]</scope>
    <source>
        <strain evidence="3">PX52</strain>
    </source>
</reference>
<dbReference type="KEGG" id="lrs:PX52LOC_07507"/>
<evidence type="ECO:0000256" key="1">
    <source>
        <dbReference type="SAM" id="MobiDB-lite"/>
    </source>
</evidence>
<accession>A0A5C1AQT4</accession>
<dbReference type="EMBL" id="CP042425">
    <property type="protein sequence ID" value="QEL20413.1"/>
    <property type="molecule type" value="Genomic_DNA"/>
</dbReference>
<dbReference type="AlphaFoldDB" id="A0A5C1AQT4"/>
<sequence length="188" mass="19576">MFEITSDRPAGGPTLPTADVCGVPPGNGIAITETLSPAPTANVCGGVGVDERRTFESVEWRRLVELQRVARDVETLAREFTTTHVKLCGCEVCRFWAAKGGPTATAARKLTRTIAGLAKVGAAIRAGVRACAPAVAAEFDRPAEVTKRGIERSRRRLAASRGCCDPKADEGPPAVSPAAQGPTEAGAP</sequence>
<proteinExistence type="predicted"/>
<keyword evidence="3" id="KW-1185">Reference proteome</keyword>